<dbReference type="CDD" id="cd03392">
    <property type="entry name" value="PAP2_like_2"/>
    <property type="match status" value="1"/>
</dbReference>
<dbReference type="InterPro" id="IPR000326">
    <property type="entry name" value="PAP2/HPO"/>
</dbReference>
<reference evidence="9 10" key="1">
    <citation type="submission" date="2016-11" db="EMBL/GenBank/DDBJ databases">
        <authorList>
            <person name="Jaros S."/>
            <person name="Januszkiewicz K."/>
            <person name="Wedrychowicz H."/>
        </authorList>
    </citation>
    <scope>NUCLEOTIDE SEQUENCE [LARGE SCALE GENOMIC DNA]</scope>
    <source>
        <strain evidence="9 10">DSM 6191</strain>
    </source>
</reference>
<dbReference type="GO" id="GO:0016787">
    <property type="term" value="F:hydrolase activity"/>
    <property type="evidence" value="ECO:0007669"/>
    <property type="project" value="UniProtKB-KW"/>
</dbReference>
<evidence type="ECO:0000256" key="3">
    <source>
        <dbReference type="ARBA" id="ARBA00022692"/>
    </source>
</evidence>
<evidence type="ECO:0000256" key="6">
    <source>
        <dbReference type="ARBA" id="ARBA00023136"/>
    </source>
</evidence>
<dbReference type="SUPFAM" id="SSF48317">
    <property type="entry name" value="Acid phosphatase/Vanadium-dependent haloperoxidase"/>
    <property type="match status" value="1"/>
</dbReference>
<dbReference type="PANTHER" id="PTHR14969:SF62">
    <property type="entry name" value="DECAPRENYLPHOSPHORYL-5-PHOSPHORIBOSE PHOSPHATASE RV3807C-RELATED"/>
    <property type="match status" value="1"/>
</dbReference>
<gene>
    <name evidence="9" type="ORF">SAMN02745941_02600</name>
</gene>
<evidence type="ECO:0000313" key="10">
    <source>
        <dbReference type="Proteomes" id="UP000184241"/>
    </source>
</evidence>
<dbReference type="GO" id="GO:0005886">
    <property type="term" value="C:plasma membrane"/>
    <property type="evidence" value="ECO:0007669"/>
    <property type="project" value="UniProtKB-SubCell"/>
</dbReference>
<keyword evidence="2" id="KW-1003">Cell membrane</keyword>
<evidence type="ECO:0000256" key="7">
    <source>
        <dbReference type="SAM" id="Phobius"/>
    </source>
</evidence>
<dbReference type="Pfam" id="PF01569">
    <property type="entry name" value="PAP2"/>
    <property type="match status" value="1"/>
</dbReference>
<dbReference type="InterPro" id="IPR036938">
    <property type="entry name" value="PAP2/HPO_sf"/>
</dbReference>
<dbReference type="AlphaFoldDB" id="A0A1M5Z5U6"/>
<comment type="subcellular location">
    <subcellularLocation>
        <location evidence="1">Cell membrane</location>
        <topology evidence="1">Multi-pass membrane protein</topology>
    </subcellularLocation>
</comment>
<feature type="domain" description="Phosphatidic acid phosphatase type 2/haloperoxidase" evidence="8">
    <location>
        <begin position="57"/>
        <end position="167"/>
    </location>
</feature>
<feature type="transmembrane region" description="Helical" evidence="7">
    <location>
        <begin position="128"/>
        <end position="146"/>
    </location>
</feature>
<keyword evidence="4" id="KW-0378">Hydrolase</keyword>
<protein>
    <submittedName>
        <fullName evidence="9">Undecaprenyl-diphosphatase</fullName>
    </submittedName>
</protein>
<feature type="transmembrane region" description="Helical" evidence="7">
    <location>
        <begin position="30"/>
        <end position="50"/>
    </location>
</feature>
<organism evidence="9 10">
    <name type="scientific">Clostridium intestinale DSM 6191</name>
    <dbReference type="NCBI Taxonomy" id="1121320"/>
    <lineage>
        <taxon>Bacteria</taxon>
        <taxon>Bacillati</taxon>
        <taxon>Bacillota</taxon>
        <taxon>Clostridia</taxon>
        <taxon>Eubacteriales</taxon>
        <taxon>Clostridiaceae</taxon>
        <taxon>Clostridium</taxon>
    </lineage>
</organism>
<name>A0A1M5Z5U6_9CLOT</name>
<accession>A0A1M5Z5U6</accession>
<evidence type="ECO:0000256" key="4">
    <source>
        <dbReference type="ARBA" id="ARBA00022801"/>
    </source>
</evidence>
<dbReference type="SMART" id="SM00014">
    <property type="entry name" value="acidPPc"/>
    <property type="match status" value="1"/>
</dbReference>
<feature type="transmembrane region" description="Helical" evidence="7">
    <location>
        <begin position="152"/>
        <end position="170"/>
    </location>
</feature>
<evidence type="ECO:0000256" key="2">
    <source>
        <dbReference type="ARBA" id="ARBA00022475"/>
    </source>
</evidence>
<sequence>MDFIKSLDLNTFDFIQKYISNSFLDSVLPIITNLGHGGAIWIVISLALIISRKYRKAGILTLAVLLVNYLIGDVALKNIIERERPFISIEGIELIVKPPSSFSFPSGHTSSAFAAATILSLHIKKYSFLFITLACIIGFSRIYLYVHYLSDVIAGMCLGIVVAMICNIIWENFLEKKFAKV</sequence>
<evidence type="ECO:0000313" key="9">
    <source>
        <dbReference type="EMBL" id="SHI19263.1"/>
    </source>
</evidence>
<keyword evidence="6 7" id="KW-0472">Membrane</keyword>
<proteinExistence type="predicted"/>
<dbReference type="Gene3D" id="1.20.144.10">
    <property type="entry name" value="Phosphatidic acid phosphatase type 2/haloperoxidase"/>
    <property type="match status" value="1"/>
</dbReference>
<dbReference type="PANTHER" id="PTHR14969">
    <property type="entry name" value="SPHINGOSINE-1-PHOSPHATE PHOSPHOHYDROLASE"/>
    <property type="match status" value="1"/>
</dbReference>
<dbReference type="EMBL" id="FQXU01000007">
    <property type="protein sequence ID" value="SHI19263.1"/>
    <property type="molecule type" value="Genomic_DNA"/>
</dbReference>
<keyword evidence="3 7" id="KW-0812">Transmembrane</keyword>
<dbReference type="RefSeq" id="WP_073020039.1">
    <property type="nucleotide sequence ID" value="NZ_FQXU01000007.1"/>
</dbReference>
<keyword evidence="5 7" id="KW-1133">Transmembrane helix</keyword>
<evidence type="ECO:0000256" key="1">
    <source>
        <dbReference type="ARBA" id="ARBA00004651"/>
    </source>
</evidence>
<evidence type="ECO:0000256" key="5">
    <source>
        <dbReference type="ARBA" id="ARBA00022989"/>
    </source>
</evidence>
<dbReference type="Proteomes" id="UP000184241">
    <property type="component" value="Unassembled WGS sequence"/>
</dbReference>
<evidence type="ECO:0000259" key="8">
    <source>
        <dbReference type="SMART" id="SM00014"/>
    </source>
</evidence>